<comment type="caution">
    <text evidence="1">The sequence shown here is derived from an EMBL/GenBank/DDBJ whole genome shotgun (WGS) entry which is preliminary data.</text>
</comment>
<name>A0ABD0BWU8_ENTCL</name>
<accession>A0ABD0BWU8</accession>
<gene>
    <name evidence="1" type="ORF">TUM16652_31990</name>
</gene>
<proteinExistence type="predicted"/>
<dbReference type="AlphaFoldDB" id="A0ABD0BWU8"/>
<organism evidence="1 2">
    <name type="scientific">Enterobacter cloacae</name>
    <dbReference type="NCBI Taxonomy" id="550"/>
    <lineage>
        <taxon>Bacteria</taxon>
        <taxon>Pseudomonadati</taxon>
        <taxon>Pseudomonadota</taxon>
        <taxon>Gammaproteobacteria</taxon>
        <taxon>Enterobacterales</taxon>
        <taxon>Enterobacteriaceae</taxon>
        <taxon>Enterobacter</taxon>
        <taxon>Enterobacter cloacae complex</taxon>
    </lineage>
</organism>
<evidence type="ECO:0000313" key="1">
    <source>
        <dbReference type="EMBL" id="GJJ84499.1"/>
    </source>
</evidence>
<reference evidence="1" key="1">
    <citation type="submission" date="2021-11" db="EMBL/GenBank/DDBJ databases">
        <title>WGS analysis for carbapenemase-producing Enterobacterales outbreak in a University Hospital, Japan.</title>
        <authorList>
            <person name="Tukada M."/>
            <person name="Miyazaki T."/>
            <person name="Aoki K."/>
            <person name="Yoshizawa S."/>
            <person name="Ishii Y."/>
            <person name="Tateda K."/>
        </authorList>
    </citation>
    <scope>NUCLEOTIDE SEQUENCE</scope>
    <source>
        <strain evidence="1">TUM16652</strain>
    </source>
</reference>
<dbReference type="Proteomes" id="UP001050241">
    <property type="component" value="Unassembled WGS sequence"/>
</dbReference>
<dbReference type="EMBL" id="BQFY01000020">
    <property type="protein sequence ID" value="GJJ84499.1"/>
    <property type="molecule type" value="Genomic_DNA"/>
</dbReference>
<evidence type="ECO:0000313" key="2">
    <source>
        <dbReference type="Proteomes" id="UP001050241"/>
    </source>
</evidence>
<sequence>MAATPYPAYGIEEKGWFCRPGKRSATRRNLQRPPIPPGLLCPVQRRIGAGDDFRPDWLDGWCETKSVCVRY</sequence>
<protein>
    <submittedName>
        <fullName evidence="1">Uncharacterized protein</fullName>
    </submittedName>
</protein>